<dbReference type="PANTHER" id="PTHR36582">
    <property type="entry name" value="ANTITOXIN PARD"/>
    <property type="match status" value="1"/>
</dbReference>
<dbReference type="SUPFAM" id="SSF47598">
    <property type="entry name" value="Ribbon-helix-helix"/>
    <property type="match status" value="1"/>
</dbReference>
<accession>A0A348G345</accession>
<dbReference type="Proteomes" id="UP000266934">
    <property type="component" value="Chromosome"/>
</dbReference>
<keyword evidence="4" id="KW-1185">Reference proteome</keyword>
<evidence type="ECO:0000256" key="2">
    <source>
        <dbReference type="ARBA" id="ARBA00022649"/>
    </source>
</evidence>
<keyword evidence="2" id="KW-1277">Toxin-antitoxin system</keyword>
<sequence length="96" mass="10592">MANIEKISVALTGEQVSAIRAAVDGGEYATTSEVVREAIRDWQAKRQLRQDDINRLRKLWDDGLASGDAGPVDMTELRREARARLEAARKTAPDVA</sequence>
<dbReference type="RefSeq" id="WP_126401137.1">
    <property type="nucleotide sequence ID" value="NZ_AP018907.1"/>
</dbReference>
<organism evidence="3 4">
    <name type="scientific">Blastochloris tepida</name>
    <dbReference type="NCBI Taxonomy" id="2233851"/>
    <lineage>
        <taxon>Bacteria</taxon>
        <taxon>Pseudomonadati</taxon>
        <taxon>Pseudomonadota</taxon>
        <taxon>Alphaproteobacteria</taxon>
        <taxon>Hyphomicrobiales</taxon>
        <taxon>Blastochloridaceae</taxon>
        <taxon>Blastochloris</taxon>
    </lineage>
</organism>
<protein>
    <submittedName>
        <fullName evidence="3">CopG family transcriptional regulator</fullName>
    </submittedName>
</protein>
<dbReference type="EMBL" id="AP018907">
    <property type="protein sequence ID" value="BBF93978.1"/>
    <property type="molecule type" value="Genomic_DNA"/>
</dbReference>
<dbReference type="AlphaFoldDB" id="A0A348G345"/>
<proteinExistence type="inferred from homology"/>
<dbReference type="InterPro" id="IPR010985">
    <property type="entry name" value="Ribbon_hlx_hlx"/>
</dbReference>
<evidence type="ECO:0000256" key="1">
    <source>
        <dbReference type="ARBA" id="ARBA00008580"/>
    </source>
</evidence>
<name>A0A348G345_9HYPH</name>
<evidence type="ECO:0000313" key="3">
    <source>
        <dbReference type="EMBL" id="BBF93978.1"/>
    </source>
</evidence>
<reference evidence="3 4" key="1">
    <citation type="submission" date="2018-08" db="EMBL/GenBank/DDBJ databases">
        <title>Complete genome sequencing of Blastochloris tepida GI.</title>
        <authorList>
            <person name="Tsukatani Y."/>
            <person name="Mori H."/>
        </authorList>
    </citation>
    <scope>NUCLEOTIDE SEQUENCE [LARGE SCALE GENOMIC DNA]</scope>
    <source>
        <strain evidence="3 4">GI</strain>
    </source>
</reference>
<dbReference type="InterPro" id="IPR022789">
    <property type="entry name" value="ParD"/>
</dbReference>
<dbReference type="Pfam" id="PF03693">
    <property type="entry name" value="ParD_antitoxin"/>
    <property type="match status" value="1"/>
</dbReference>
<dbReference type="KEGG" id="blag:BLTE_26630"/>
<comment type="similarity">
    <text evidence="1">Belongs to the ParD antitoxin family.</text>
</comment>
<dbReference type="CDD" id="cd22231">
    <property type="entry name" value="RHH_NikR_HicB-like"/>
    <property type="match status" value="1"/>
</dbReference>
<dbReference type="GO" id="GO:0006355">
    <property type="term" value="P:regulation of DNA-templated transcription"/>
    <property type="evidence" value="ECO:0007669"/>
    <property type="project" value="InterPro"/>
</dbReference>
<dbReference type="PANTHER" id="PTHR36582:SF2">
    <property type="entry name" value="ANTITOXIN PARD"/>
    <property type="match status" value="1"/>
</dbReference>
<evidence type="ECO:0000313" key="4">
    <source>
        <dbReference type="Proteomes" id="UP000266934"/>
    </source>
</evidence>
<dbReference type="InterPro" id="IPR038296">
    <property type="entry name" value="ParD_sf"/>
</dbReference>
<dbReference type="Gene3D" id="6.10.10.120">
    <property type="entry name" value="Antitoxin ParD1-like"/>
    <property type="match status" value="1"/>
</dbReference>
<dbReference type="OrthoDB" id="291307at2"/>
<gene>
    <name evidence="3" type="ORF">BLTE_26630</name>
</gene>